<proteinExistence type="predicted"/>
<comment type="caution">
    <text evidence="1">The sequence shown here is derived from an EMBL/GenBank/DDBJ whole genome shotgun (WGS) entry which is preliminary data.</text>
</comment>
<sequence>MHYPDQFAQDVTRKVFANNIGSIELNIGKITFAAISATAATILTVFVATALTPRVYAGPPASPSIIPSNDESDTFALTDMDATFFESRIVKFNQTEAAALAAQYDDVVYGSNSLHRSNGVEIAAASKDILPFCVGYASNPVRVRVFRNKLTCDGGVWSTLYTFTAHTKKDAYLAPQAMCSGISKDSKRSMFFSGKTSCAGGEWKQDFAFFESAKILLRVEMFQASNPHRMLLYPGYDGKAHGWQKAYDLKYLSFYRRSTDAEMQTFKGDYIGHLQVHKKIRKITTPSDVATMRCATLLIAATIHRLIPNGKAYNHPGKDLPGYSADAFDAKCTNLVLSSFIGVKRVFVGGFGSIEVNIGKHTYAAISMKYGDYVPVELARVALHESMRSGQPVMVSLSTQHQEQSCVAYIQGTAFTIGDKAIWTAPI</sequence>
<accession>A0A9P6UJS0</accession>
<dbReference type="Proteomes" id="UP000823405">
    <property type="component" value="Unassembled WGS sequence"/>
</dbReference>
<dbReference type="OrthoDB" id="2415055at2759"/>
<name>A0A9P6UJS0_9FUNG</name>
<evidence type="ECO:0000313" key="1">
    <source>
        <dbReference type="EMBL" id="KAG0305791.1"/>
    </source>
</evidence>
<keyword evidence="2" id="KW-1185">Reference proteome</keyword>
<dbReference type="AlphaFoldDB" id="A0A9P6UJS0"/>
<gene>
    <name evidence="1" type="ORF">BGZ97_000981</name>
</gene>
<dbReference type="EMBL" id="JAAAIN010001192">
    <property type="protein sequence ID" value="KAG0305791.1"/>
    <property type="molecule type" value="Genomic_DNA"/>
</dbReference>
<protein>
    <submittedName>
        <fullName evidence="1">Uncharacterized protein</fullName>
    </submittedName>
</protein>
<evidence type="ECO:0000313" key="2">
    <source>
        <dbReference type="Proteomes" id="UP000823405"/>
    </source>
</evidence>
<organism evidence="1 2">
    <name type="scientific">Linnemannia gamsii</name>
    <dbReference type="NCBI Taxonomy" id="64522"/>
    <lineage>
        <taxon>Eukaryota</taxon>
        <taxon>Fungi</taxon>
        <taxon>Fungi incertae sedis</taxon>
        <taxon>Mucoromycota</taxon>
        <taxon>Mortierellomycotina</taxon>
        <taxon>Mortierellomycetes</taxon>
        <taxon>Mortierellales</taxon>
        <taxon>Mortierellaceae</taxon>
        <taxon>Linnemannia</taxon>
    </lineage>
</organism>
<reference evidence="1" key="1">
    <citation type="journal article" date="2020" name="Fungal Divers.">
        <title>Resolving the Mortierellaceae phylogeny through synthesis of multi-gene phylogenetics and phylogenomics.</title>
        <authorList>
            <person name="Vandepol N."/>
            <person name="Liber J."/>
            <person name="Desiro A."/>
            <person name="Na H."/>
            <person name="Kennedy M."/>
            <person name="Barry K."/>
            <person name="Grigoriev I.V."/>
            <person name="Miller A.N."/>
            <person name="O'Donnell K."/>
            <person name="Stajich J.E."/>
            <person name="Bonito G."/>
        </authorList>
    </citation>
    <scope>NUCLEOTIDE SEQUENCE</scope>
    <source>
        <strain evidence="1">NVP60</strain>
    </source>
</reference>